<protein>
    <submittedName>
        <fullName evidence="2">Pimeloyl-ACP methyl ester carboxylesterase</fullName>
    </submittedName>
</protein>
<dbReference type="SUPFAM" id="SSF53474">
    <property type="entry name" value="alpha/beta-Hydrolases"/>
    <property type="match status" value="1"/>
</dbReference>
<evidence type="ECO:0000259" key="1">
    <source>
        <dbReference type="Pfam" id="PF00561"/>
    </source>
</evidence>
<dbReference type="STRING" id="1174501.SAMN05216192_15438"/>
<evidence type="ECO:0000313" key="3">
    <source>
        <dbReference type="Proteomes" id="UP000199050"/>
    </source>
</evidence>
<dbReference type="InterPro" id="IPR000073">
    <property type="entry name" value="AB_hydrolase_1"/>
</dbReference>
<proteinExistence type="predicted"/>
<dbReference type="InterPro" id="IPR050266">
    <property type="entry name" value="AB_hydrolase_sf"/>
</dbReference>
<keyword evidence="3" id="KW-1185">Reference proteome</keyword>
<gene>
    <name evidence="2" type="ORF">SAMN05216192_15438</name>
</gene>
<dbReference type="PRINTS" id="PR00111">
    <property type="entry name" value="ABHYDROLASE"/>
</dbReference>
<evidence type="ECO:0000313" key="2">
    <source>
        <dbReference type="EMBL" id="SDK78296.1"/>
    </source>
</evidence>
<dbReference type="OrthoDB" id="6191536at2"/>
<dbReference type="Gene3D" id="3.40.50.1820">
    <property type="entry name" value="alpha/beta hydrolase"/>
    <property type="match status" value="1"/>
</dbReference>
<feature type="domain" description="AB hydrolase-1" evidence="1">
    <location>
        <begin position="20"/>
        <end position="253"/>
    </location>
</feature>
<dbReference type="AlphaFoldDB" id="A0A1G9EQ71"/>
<accession>A0A1G9EQ71</accession>
<dbReference type="EMBL" id="FNDX01000054">
    <property type="protein sequence ID" value="SDK78296.1"/>
    <property type="molecule type" value="Genomic_DNA"/>
</dbReference>
<reference evidence="3" key="1">
    <citation type="submission" date="2016-10" db="EMBL/GenBank/DDBJ databases">
        <authorList>
            <person name="Varghese N."/>
            <person name="Submissions S."/>
        </authorList>
    </citation>
    <scope>NUCLEOTIDE SEQUENCE [LARGE SCALE GENOMIC DNA]</scope>
    <source>
        <strain evidence="3">CGMCC 1.11012</strain>
    </source>
</reference>
<dbReference type="PANTHER" id="PTHR43798:SF6">
    <property type="entry name" value="HYDROLASE, PUTATIVE (AFU_ORTHOLOGUE AFUA_4G13070)-RELATED"/>
    <property type="match status" value="1"/>
</dbReference>
<dbReference type="Proteomes" id="UP000199050">
    <property type="component" value="Unassembled WGS sequence"/>
</dbReference>
<dbReference type="RefSeq" id="WP_090719387.1">
    <property type="nucleotide sequence ID" value="NZ_CBCSKY010000056.1"/>
</dbReference>
<name>A0A1G9EQ71_9BACL</name>
<dbReference type="InterPro" id="IPR029058">
    <property type="entry name" value="AB_hydrolase_fold"/>
</dbReference>
<dbReference type="Pfam" id="PF00561">
    <property type="entry name" value="Abhydrolase_1"/>
    <property type="match status" value="1"/>
</dbReference>
<organism evidence="2 3">
    <name type="scientific">Paenibacillus typhae</name>
    <dbReference type="NCBI Taxonomy" id="1174501"/>
    <lineage>
        <taxon>Bacteria</taxon>
        <taxon>Bacillati</taxon>
        <taxon>Bacillota</taxon>
        <taxon>Bacilli</taxon>
        <taxon>Bacillales</taxon>
        <taxon>Paenibacillaceae</taxon>
        <taxon>Paenibacillus</taxon>
    </lineage>
</organism>
<dbReference type="PANTHER" id="PTHR43798">
    <property type="entry name" value="MONOACYLGLYCEROL LIPASE"/>
    <property type="match status" value="1"/>
</dbReference>
<sequence>MLYSNDYITFNYEEAGEGQPILILHGNGPDHRMMMGCLEPLFSPGQQYRRIYVDLPGMGRTPAADWIRSSDDMLRAVEMMIEALLPGERFLLVGQSYGGYLARGLLRNYADFIEGLFLLCPCVIAEMRDRELPQHQAAVYDKELLEELSEAERDEFTSIAVVQTRTAWERYNREIVSALQLADSGFMERIKAAGKYPFSFDADRMAPFLKPSLILTGRQDSMTGYRDAWRLLDLYPHATFAVLDRAGHNLHMEQEELLGAMVKEWLNRTGDGMLT</sequence>